<dbReference type="Proteomes" id="UP000179251">
    <property type="component" value="Unassembled WGS sequence"/>
</dbReference>
<accession>A0A1F5VJ86</accession>
<reference evidence="2 3" key="1">
    <citation type="journal article" date="2016" name="Nat. Commun.">
        <title>Thousands of microbial genomes shed light on interconnected biogeochemical processes in an aquifer system.</title>
        <authorList>
            <person name="Anantharaman K."/>
            <person name="Brown C.T."/>
            <person name="Hug L.A."/>
            <person name="Sharon I."/>
            <person name="Castelle C.J."/>
            <person name="Probst A.J."/>
            <person name="Thomas B.C."/>
            <person name="Singh A."/>
            <person name="Wilkins M.J."/>
            <person name="Karaoz U."/>
            <person name="Brodie E.L."/>
            <person name="Williams K.H."/>
            <person name="Hubbard S.S."/>
            <person name="Banfield J.F."/>
        </authorList>
    </citation>
    <scope>NUCLEOTIDE SEQUENCE [LARGE SCALE GENOMIC DNA]</scope>
</reference>
<proteinExistence type="predicted"/>
<evidence type="ECO:0000313" key="3">
    <source>
        <dbReference type="Proteomes" id="UP000179251"/>
    </source>
</evidence>
<comment type="caution">
    <text evidence="2">The sequence shown here is derived from an EMBL/GenBank/DDBJ whole genome shotgun (WGS) entry which is preliminary data.</text>
</comment>
<sequence>MRQKIWAGCKFVVPFTIILYAFGMLLDLMEEFWSKLLFSHIKILEANAPLWMISFLSIILTLALLLFVGCIVETDKFKRIFKYVAGKIPILNLIWSAKEEEAVTPVLFQHPIEGEWKIGYLLGKQKLSDGRVFHRVYFFTGIGDHELIDANRPDLLIKLANPPQEIIKLIASLMVHGPEELKILKENRPDNPQKPATKP</sequence>
<evidence type="ECO:0000256" key="1">
    <source>
        <dbReference type="SAM" id="Phobius"/>
    </source>
</evidence>
<feature type="transmembrane region" description="Helical" evidence="1">
    <location>
        <begin position="12"/>
        <end position="29"/>
    </location>
</feature>
<organism evidence="2 3">
    <name type="scientific">Candidatus Giovannonibacteria bacterium RIFCSPHIGHO2_01_FULL_45_23</name>
    <dbReference type="NCBI Taxonomy" id="1798325"/>
    <lineage>
        <taxon>Bacteria</taxon>
        <taxon>Candidatus Giovannoniibacteriota</taxon>
    </lineage>
</organism>
<dbReference type="EMBL" id="MFHD01000009">
    <property type="protein sequence ID" value="OGF63011.1"/>
    <property type="molecule type" value="Genomic_DNA"/>
</dbReference>
<protein>
    <submittedName>
        <fullName evidence="2">Uncharacterized protein</fullName>
    </submittedName>
</protein>
<dbReference type="AlphaFoldDB" id="A0A1F5VJ86"/>
<keyword evidence="1" id="KW-0472">Membrane</keyword>
<feature type="transmembrane region" description="Helical" evidence="1">
    <location>
        <begin position="49"/>
        <end position="72"/>
    </location>
</feature>
<name>A0A1F5VJ86_9BACT</name>
<keyword evidence="1" id="KW-0812">Transmembrane</keyword>
<evidence type="ECO:0000313" key="2">
    <source>
        <dbReference type="EMBL" id="OGF63011.1"/>
    </source>
</evidence>
<dbReference type="STRING" id="1798325.A2834_03070"/>
<keyword evidence="1" id="KW-1133">Transmembrane helix</keyword>
<gene>
    <name evidence="2" type="ORF">A2834_03070</name>
</gene>